<dbReference type="NCBIfam" id="TIGR00756">
    <property type="entry name" value="PPR"/>
    <property type="match status" value="7"/>
</dbReference>
<comment type="caution">
    <text evidence="4">The sequence shown here is derived from an EMBL/GenBank/DDBJ whole genome shotgun (WGS) entry which is preliminary data.</text>
</comment>
<feature type="repeat" description="PPR" evidence="3">
    <location>
        <begin position="397"/>
        <end position="431"/>
    </location>
</feature>
<feature type="repeat" description="PPR" evidence="3">
    <location>
        <begin position="330"/>
        <end position="364"/>
    </location>
</feature>
<evidence type="ECO:0000313" key="5">
    <source>
        <dbReference type="Proteomes" id="UP000091857"/>
    </source>
</evidence>
<evidence type="ECO:0000256" key="2">
    <source>
        <dbReference type="ARBA" id="ARBA00022737"/>
    </source>
</evidence>
<accession>A0A2C9US07</accession>
<dbReference type="PANTHER" id="PTHR47932">
    <property type="entry name" value="ATPASE EXPRESSION PROTEIN 3"/>
    <property type="match status" value="1"/>
</dbReference>
<dbReference type="InterPro" id="IPR002885">
    <property type="entry name" value="PPR_rpt"/>
</dbReference>
<proteinExistence type="inferred from homology"/>
<reference evidence="5" key="1">
    <citation type="journal article" date="2016" name="Nat. Biotechnol.">
        <title>Sequencing wild and cultivated cassava and related species reveals extensive interspecific hybridization and genetic diversity.</title>
        <authorList>
            <person name="Bredeson J.V."/>
            <person name="Lyons J.B."/>
            <person name="Prochnik S.E."/>
            <person name="Wu G.A."/>
            <person name="Ha C.M."/>
            <person name="Edsinger-Gonzales E."/>
            <person name="Grimwood J."/>
            <person name="Schmutz J."/>
            <person name="Rabbi I.Y."/>
            <person name="Egesi C."/>
            <person name="Nauluvula P."/>
            <person name="Lebot V."/>
            <person name="Ndunguru J."/>
            <person name="Mkamilo G."/>
            <person name="Bart R.S."/>
            <person name="Setter T.L."/>
            <person name="Gleadow R.M."/>
            <person name="Kulakow P."/>
            <person name="Ferguson M.E."/>
            <person name="Rounsley S."/>
            <person name="Rokhsar D.S."/>
        </authorList>
    </citation>
    <scope>NUCLEOTIDE SEQUENCE [LARGE SCALE GENOMIC DNA]</scope>
    <source>
        <strain evidence="5">cv. AM560-2</strain>
    </source>
</reference>
<sequence>MLWRYKGRVLPSLKKICILKSSSACNIFSSPMICLSMNDKTHQFFSRENLKVFLTPQIVHSTLLNCRSDLIALSFFIWCAKQHNYFHDKQAFDYMVSVVARLTNRYKTVKGIVKELESVGLITKAQTFLLLLRIYWRGGMFSMVFETFEEMGSVGFKPNTFAHNVVMDVLLKIGHVDAGIKVLKEMEFPNFLSFSILLSNLCKLNDLVNIKDVLQIMLTQGYYPNVETFEMVLNCFCKVGRLLEAYQVLGAMVIRGISLSVNAWSMLIDGFCRLHQPDIASFLLEKMVQSGCSPNIVTYTALFKGFIEARMITGAFGILNTMESVGYVPDLLLCNVLIDSLSKIGRYDDALDLFLGMSKWNLVPDCYTFSSLLSTICSSRRFNLLPKLVRGLVVEADLVVCNSLLNYSCKAGFPNFAVELYNDMIDKGFQPDNYSFVGLIRGLCGIRRVNEAVNVYLGMVMNYSGLDAHVHTSIIDGLMKNDKCHIAIKLLRTAISEKYPLDVVSYTVAIRGLFKSGRTAEAFALYNHMKEVGLSPNKRTYNIMLYGFCVERDVKMVNMLLREIIKSGVQLDCSTFLRLTNFLFKSHLSSSSFNQLIKLWNLLVMRNEVMHLLLFDGLTNNVKSGDANNSLLKGYLEDNLFVDSSSSDELPDLAASVC</sequence>
<dbReference type="AlphaFoldDB" id="A0A2C9US07"/>
<dbReference type="PROSITE" id="PS51375">
    <property type="entry name" value="PPR"/>
    <property type="match status" value="8"/>
</dbReference>
<evidence type="ECO:0000256" key="1">
    <source>
        <dbReference type="ARBA" id="ARBA00007626"/>
    </source>
</evidence>
<feature type="repeat" description="PPR" evidence="3">
    <location>
        <begin position="124"/>
        <end position="158"/>
    </location>
</feature>
<feature type="repeat" description="PPR" evidence="3">
    <location>
        <begin position="260"/>
        <end position="294"/>
    </location>
</feature>
<evidence type="ECO:0000313" key="4">
    <source>
        <dbReference type="EMBL" id="OAY33293.1"/>
    </source>
</evidence>
<dbReference type="Pfam" id="PF13812">
    <property type="entry name" value="PPR_3"/>
    <property type="match status" value="1"/>
</dbReference>
<feature type="repeat" description="PPR" evidence="3">
    <location>
        <begin position="537"/>
        <end position="571"/>
    </location>
</feature>
<dbReference type="OrthoDB" id="185373at2759"/>
<dbReference type="Gene3D" id="1.25.40.10">
    <property type="entry name" value="Tetratricopeptide repeat domain"/>
    <property type="match status" value="5"/>
</dbReference>
<dbReference type="STRING" id="3983.A0A2C9US07"/>
<dbReference type="Gramene" id="Manes.13G083600.2.v8.1">
    <property type="protein sequence ID" value="Manes.13G083600.2.v8.1.CDS.1"/>
    <property type="gene ID" value="Manes.13G083600.v8.1"/>
</dbReference>
<keyword evidence="2" id="KW-0677">Repeat</keyword>
<dbReference type="Proteomes" id="UP000091857">
    <property type="component" value="Chromosome 13"/>
</dbReference>
<gene>
    <name evidence="4" type="ORF">MANES_13G083600v8</name>
</gene>
<dbReference type="InterPro" id="IPR011990">
    <property type="entry name" value="TPR-like_helical_dom_sf"/>
</dbReference>
<evidence type="ECO:0008006" key="6">
    <source>
        <dbReference type="Google" id="ProtNLM"/>
    </source>
</evidence>
<dbReference type="Pfam" id="PF13041">
    <property type="entry name" value="PPR_2"/>
    <property type="match status" value="4"/>
</dbReference>
<protein>
    <recommendedName>
        <fullName evidence="6">Pentacotripeptide-repeat region of PRORP domain-containing protein</fullName>
    </recommendedName>
</protein>
<keyword evidence="5" id="KW-1185">Reference proteome</keyword>
<comment type="similarity">
    <text evidence="1">Belongs to the PPR family. P subfamily.</text>
</comment>
<dbReference type="EMBL" id="CM004399">
    <property type="protein sequence ID" value="OAY33293.1"/>
    <property type="molecule type" value="Genomic_DNA"/>
</dbReference>
<feature type="repeat" description="PPR" evidence="3">
    <location>
        <begin position="225"/>
        <end position="259"/>
    </location>
</feature>
<name>A0A2C9US07_MANES</name>
<dbReference type="Gramene" id="Manes.13G083600.5.v8.1">
    <property type="protein sequence ID" value="Manes.13G083600.5.v8.1.CDS.1"/>
    <property type="gene ID" value="Manes.13G083600.v8.1"/>
</dbReference>
<dbReference type="Pfam" id="PF12854">
    <property type="entry name" value="PPR_1"/>
    <property type="match status" value="1"/>
</dbReference>
<evidence type="ECO:0000256" key="3">
    <source>
        <dbReference type="PROSITE-ProRule" id="PRU00708"/>
    </source>
</evidence>
<organism evidence="4 5">
    <name type="scientific">Manihot esculenta</name>
    <name type="common">Cassava</name>
    <name type="synonym">Jatropha manihot</name>
    <dbReference type="NCBI Taxonomy" id="3983"/>
    <lineage>
        <taxon>Eukaryota</taxon>
        <taxon>Viridiplantae</taxon>
        <taxon>Streptophyta</taxon>
        <taxon>Embryophyta</taxon>
        <taxon>Tracheophyta</taxon>
        <taxon>Spermatophyta</taxon>
        <taxon>Magnoliopsida</taxon>
        <taxon>eudicotyledons</taxon>
        <taxon>Gunneridae</taxon>
        <taxon>Pentapetalae</taxon>
        <taxon>rosids</taxon>
        <taxon>fabids</taxon>
        <taxon>Malpighiales</taxon>
        <taxon>Euphorbiaceae</taxon>
        <taxon>Crotonoideae</taxon>
        <taxon>Manihoteae</taxon>
        <taxon>Manihot</taxon>
    </lineage>
</organism>
<feature type="repeat" description="PPR" evidence="3">
    <location>
        <begin position="295"/>
        <end position="329"/>
    </location>
</feature>
<feature type="repeat" description="PPR" evidence="3">
    <location>
        <begin position="502"/>
        <end position="536"/>
    </location>
</feature>
<dbReference type="PANTHER" id="PTHR47932:SF62">
    <property type="entry name" value="EXPRESSED PROTEIN"/>
    <property type="match status" value="1"/>
</dbReference>